<protein>
    <submittedName>
        <fullName evidence="1">Uncharacterized protein</fullName>
    </submittedName>
</protein>
<dbReference type="AlphaFoldDB" id="A0A846TYY8"/>
<sequence>MTPPVTPTPPSRLAGGAVAILAADMLEPSGHGLRGKVLTNPNVDLTLAL</sequence>
<name>A0A846TYY8_9MICC</name>
<reference evidence="1 2" key="1">
    <citation type="submission" date="2020-02" db="EMBL/GenBank/DDBJ databases">
        <authorList>
            <person name="Sun Q."/>
        </authorList>
    </citation>
    <scope>NUCLEOTIDE SEQUENCE [LARGE SCALE GENOMIC DNA]</scope>
    <source>
        <strain evidence="1 2">YIM 13062</strain>
    </source>
</reference>
<proteinExistence type="predicted"/>
<dbReference type="EMBL" id="JAAVUN010000176">
    <property type="protein sequence ID" value="NKE10932.1"/>
    <property type="molecule type" value="Genomic_DNA"/>
</dbReference>
<evidence type="ECO:0000313" key="1">
    <source>
        <dbReference type="EMBL" id="NKE10932.1"/>
    </source>
</evidence>
<keyword evidence="2" id="KW-1185">Reference proteome</keyword>
<dbReference type="RefSeq" id="WP_166834724.1">
    <property type="nucleotide sequence ID" value="NZ_JAAVUN010000176.1"/>
</dbReference>
<accession>A0A846TYY8</accession>
<dbReference type="Proteomes" id="UP000521379">
    <property type="component" value="Unassembled WGS sequence"/>
</dbReference>
<organism evidence="1 2">
    <name type="scientific">Kocuria subflava</name>
    <dbReference type="NCBI Taxonomy" id="1736139"/>
    <lineage>
        <taxon>Bacteria</taxon>
        <taxon>Bacillati</taxon>
        <taxon>Actinomycetota</taxon>
        <taxon>Actinomycetes</taxon>
        <taxon>Micrococcales</taxon>
        <taxon>Micrococcaceae</taxon>
        <taxon>Kocuria</taxon>
    </lineage>
</organism>
<gene>
    <name evidence="1" type="ORF">GTW58_13605</name>
</gene>
<comment type="caution">
    <text evidence="1">The sequence shown here is derived from an EMBL/GenBank/DDBJ whole genome shotgun (WGS) entry which is preliminary data.</text>
</comment>
<evidence type="ECO:0000313" key="2">
    <source>
        <dbReference type="Proteomes" id="UP000521379"/>
    </source>
</evidence>